<dbReference type="AlphaFoldDB" id="A0A4R8T1F8"/>
<feature type="compositionally biased region" description="Polar residues" evidence="1">
    <location>
        <begin position="101"/>
        <end position="119"/>
    </location>
</feature>
<evidence type="ECO:0000256" key="1">
    <source>
        <dbReference type="SAM" id="MobiDB-lite"/>
    </source>
</evidence>
<proteinExistence type="predicted"/>
<organism evidence="2 3">
    <name type="scientific">Colletotrichum sidae</name>
    <dbReference type="NCBI Taxonomy" id="1347389"/>
    <lineage>
        <taxon>Eukaryota</taxon>
        <taxon>Fungi</taxon>
        <taxon>Dikarya</taxon>
        <taxon>Ascomycota</taxon>
        <taxon>Pezizomycotina</taxon>
        <taxon>Sordariomycetes</taxon>
        <taxon>Hypocreomycetidae</taxon>
        <taxon>Glomerellales</taxon>
        <taxon>Glomerellaceae</taxon>
        <taxon>Colletotrichum</taxon>
        <taxon>Colletotrichum orbiculare species complex</taxon>
    </lineage>
</organism>
<evidence type="ECO:0000313" key="3">
    <source>
        <dbReference type="Proteomes" id="UP000295604"/>
    </source>
</evidence>
<gene>
    <name evidence="2" type="ORF">C8034_v010961</name>
</gene>
<sequence length="156" mass="17369">MKRGLEIDALIREQHGELPEHIAADFERTLYRTHQAILKISKIPLHEWIGEDAPVEGELDAAVSSLEENSRALESIFQTLVIQVNMMAASDRISAIEESATHPSLPSGGQSTEKQQVSEGSPARHATDEVKQKFVLPSILKFVGFETFVRRLPILD</sequence>
<accession>A0A4R8T1F8</accession>
<protein>
    <submittedName>
        <fullName evidence="2">Uncharacterized protein</fullName>
    </submittedName>
</protein>
<comment type="caution">
    <text evidence="2">The sequence shown here is derived from an EMBL/GenBank/DDBJ whole genome shotgun (WGS) entry which is preliminary data.</text>
</comment>
<keyword evidence="3" id="KW-1185">Reference proteome</keyword>
<reference evidence="2 3" key="1">
    <citation type="submission" date="2018-11" db="EMBL/GenBank/DDBJ databases">
        <title>Genome sequence and assembly of Colletotrichum sidae.</title>
        <authorList>
            <person name="Gan P."/>
            <person name="Shirasu K."/>
        </authorList>
    </citation>
    <scope>NUCLEOTIDE SEQUENCE [LARGE SCALE GENOMIC DNA]</scope>
    <source>
        <strain evidence="2 3">CBS 518.97</strain>
    </source>
</reference>
<dbReference type="Proteomes" id="UP000295604">
    <property type="component" value="Unassembled WGS sequence"/>
</dbReference>
<feature type="region of interest" description="Disordered" evidence="1">
    <location>
        <begin position="97"/>
        <end position="125"/>
    </location>
</feature>
<name>A0A4R8T1F8_9PEZI</name>
<dbReference type="EMBL" id="QAPF01000721">
    <property type="protein sequence ID" value="TEA10045.1"/>
    <property type="molecule type" value="Genomic_DNA"/>
</dbReference>
<evidence type="ECO:0000313" key="2">
    <source>
        <dbReference type="EMBL" id="TEA10045.1"/>
    </source>
</evidence>